<dbReference type="PANTHER" id="PTHR45617">
    <property type="entry name" value="LEUCINE RICH REPEAT FAMILY PROTEIN"/>
    <property type="match status" value="1"/>
</dbReference>
<reference evidence="5" key="1">
    <citation type="submission" date="2023-01" db="EMBL/GenBank/DDBJ databases">
        <title>Exophiala dermititidis isolated from Cystic Fibrosis Patient.</title>
        <authorList>
            <person name="Kurbessoian T."/>
            <person name="Crocker A."/>
            <person name="Murante D."/>
            <person name="Hogan D.A."/>
            <person name="Stajich J.E."/>
        </authorList>
    </citation>
    <scope>NUCLEOTIDE SEQUENCE</scope>
    <source>
        <strain evidence="5">Ex8</strain>
    </source>
</reference>
<dbReference type="InterPro" id="IPR032675">
    <property type="entry name" value="LRR_dom_sf"/>
</dbReference>
<dbReference type="Pfam" id="PF01302">
    <property type="entry name" value="CAP_GLY"/>
    <property type="match status" value="1"/>
</dbReference>
<dbReference type="SUPFAM" id="SSF52047">
    <property type="entry name" value="RNI-like"/>
    <property type="match status" value="1"/>
</dbReference>
<dbReference type="PANTHER" id="PTHR45617:SF181">
    <property type="entry name" value="LP04042P"/>
    <property type="match status" value="1"/>
</dbReference>
<comment type="caution">
    <text evidence="5">The sequence shown here is derived from an EMBL/GenBank/DDBJ whole genome shotgun (WGS) entry which is preliminary data.</text>
</comment>
<keyword evidence="2" id="KW-0677">Repeat</keyword>
<feature type="region of interest" description="Disordered" evidence="3">
    <location>
        <begin position="575"/>
        <end position="595"/>
    </location>
</feature>
<evidence type="ECO:0000256" key="2">
    <source>
        <dbReference type="ARBA" id="ARBA00022737"/>
    </source>
</evidence>
<dbReference type="EMBL" id="JAJGCB010000011">
    <property type="protein sequence ID" value="KAJ8990392.1"/>
    <property type="molecule type" value="Genomic_DNA"/>
</dbReference>
<dbReference type="Gene3D" id="3.10.20.90">
    <property type="entry name" value="Phosphatidylinositol 3-kinase Catalytic Subunit, Chain A, domain 1"/>
    <property type="match status" value="1"/>
</dbReference>
<gene>
    <name evidence="5" type="ORF">HRR80_005877</name>
</gene>
<feature type="domain" description="CAP-Gly" evidence="4">
    <location>
        <begin position="25"/>
        <end position="71"/>
    </location>
</feature>
<proteinExistence type="predicted"/>
<dbReference type="Gene3D" id="3.80.10.10">
    <property type="entry name" value="Ribonuclease Inhibitor"/>
    <property type="match status" value="1"/>
</dbReference>
<feature type="region of interest" description="Disordered" evidence="3">
    <location>
        <begin position="399"/>
        <end position="418"/>
    </location>
</feature>
<dbReference type="SUPFAM" id="SSF74924">
    <property type="entry name" value="Cap-Gly domain"/>
    <property type="match status" value="1"/>
</dbReference>
<dbReference type="AlphaFoldDB" id="A0AAN6ITU9"/>
<name>A0AAN6ITU9_EXODE</name>
<sequence length="757" mass="83531">MSSSEPYIGQRRSYGRALCTVRYIGTLANTKGEWLGVEWDDVSRGKHDGQHEGRRIFHCLSSSPTAASFVRPSRPRDAERTLLEAIKFKYAAAITASDDPARQSSPAANSQATATSTSDNVIEIDGKVVEEVGFDKVQKQLSMLSDLKIVLVDELVVCGIAPRGASREEIKVAQRELATTCPNIVELDVGWNVIEMWQDIVDICAPLPKLKILKASGLRLREFGVEYLPTHPHNPFNQIEELQMNECLLRPAQMVSILSSVGSGPIEGFRSLKLLALALNELDSFAVPEQDSESGTGHALTDLTWPSVTTVNLDNNRFIDLSSLPTLVSLFPNISTLSLQGNAISKLGLESSAAHRRFETIQTLNLAGNQISSYSFVDALATTFPNLSSLRISRNPLYDGGGQKNSDHIDSRTLTSSHPAVPAVAPAPSLLPDSTSYYLTLARIPQLKSLNYSTITARDREEGEIYYLSVAEKEIKQILEEQGSCTSKDPVDLARRRHPRYSALCAKHDRDDILERFLERLKEKKPPSLSPSAAARASPLASPETAASLDLKSYAPGTLGSRLVDTVFYIPVQDSSASSEQLHHPHTTNVSSTGQTFRRPLPTTISVYRLKSLVANHFGLPALRFKLVYESPEYDPVEPISKTRGTDNDNFNKEEEDWDEWGNWDVDDIDVENNNHNSESQEDSINDARGSGGSAPPMYITRDGQRFKKRQTEILDGMRPWGDFLDLDAPDGTRRHDVVVRVEPFPGSVSKSESVSS</sequence>
<accession>A0AAN6ITU9</accession>
<dbReference type="PROSITE" id="PS50245">
    <property type="entry name" value="CAP_GLY_2"/>
    <property type="match status" value="1"/>
</dbReference>
<evidence type="ECO:0000259" key="4">
    <source>
        <dbReference type="PROSITE" id="PS50245"/>
    </source>
</evidence>
<dbReference type="Proteomes" id="UP001161757">
    <property type="component" value="Unassembled WGS sequence"/>
</dbReference>
<organism evidence="5 6">
    <name type="scientific">Exophiala dermatitidis</name>
    <name type="common">Black yeast-like fungus</name>
    <name type="synonym">Wangiella dermatitidis</name>
    <dbReference type="NCBI Taxonomy" id="5970"/>
    <lineage>
        <taxon>Eukaryota</taxon>
        <taxon>Fungi</taxon>
        <taxon>Dikarya</taxon>
        <taxon>Ascomycota</taxon>
        <taxon>Pezizomycotina</taxon>
        <taxon>Eurotiomycetes</taxon>
        <taxon>Chaetothyriomycetidae</taxon>
        <taxon>Chaetothyriales</taxon>
        <taxon>Herpotrichiellaceae</taxon>
        <taxon>Exophiala</taxon>
    </lineage>
</organism>
<evidence type="ECO:0000256" key="1">
    <source>
        <dbReference type="ARBA" id="ARBA00022614"/>
    </source>
</evidence>
<dbReference type="InterPro" id="IPR000938">
    <property type="entry name" value="CAP-Gly_domain"/>
</dbReference>
<protein>
    <recommendedName>
        <fullName evidence="4">CAP-Gly domain-containing protein</fullName>
    </recommendedName>
</protein>
<evidence type="ECO:0000313" key="6">
    <source>
        <dbReference type="Proteomes" id="UP001161757"/>
    </source>
</evidence>
<evidence type="ECO:0000313" key="5">
    <source>
        <dbReference type="EMBL" id="KAJ8990392.1"/>
    </source>
</evidence>
<dbReference type="Gene3D" id="2.30.30.190">
    <property type="entry name" value="CAP Gly-rich-like domain"/>
    <property type="match status" value="1"/>
</dbReference>
<keyword evidence="1" id="KW-0433">Leucine-rich repeat</keyword>
<feature type="region of interest" description="Disordered" evidence="3">
    <location>
        <begin position="662"/>
        <end position="705"/>
    </location>
</feature>
<dbReference type="InterPro" id="IPR036859">
    <property type="entry name" value="CAP-Gly_dom_sf"/>
</dbReference>
<feature type="compositionally biased region" description="Acidic residues" evidence="3">
    <location>
        <begin position="662"/>
        <end position="671"/>
    </location>
</feature>
<dbReference type="SMART" id="SM01052">
    <property type="entry name" value="CAP_GLY"/>
    <property type="match status" value="1"/>
</dbReference>
<evidence type="ECO:0000256" key="3">
    <source>
        <dbReference type="SAM" id="MobiDB-lite"/>
    </source>
</evidence>